<evidence type="ECO:0000313" key="2">
    <source>
        <dbReference type="Proteomes" id="UP000041314"/>
    </source>
</evidence>
<protein>
    <submittedName>
        <fullName evidence="1">Uncharacterized protein</fullName>
    </submittedName>
</protein>
<organism evidence="1 2">
    <name type="scientific">Salmonella enterica subsp. enterica serovar Bovismorbificans</name>
    <dbReference type="NCBI Taxonomy" id="58097"/>
    <lineage>
        <taxon>Bacteria</taxon>
        <taxon>Pseudomonadati</taxon>
        <taxon>Pseudomonadota</taxon>
        <taxon>Gammaproteobacteria</taxon>
        <taxon>Enterobacterales</taxon>
        <taxon>Enterobacteriaceae</taxon>
        <taxon>Salmonella</taxon>
    </lineage>
</organism>
<accession>A0A655D944</accession>
<name>A0A655D944_SALET</name>
<gene>
    <name evidence="1" type="ORF">ERS008198_02913</name>
</gene>
<dbReference type="EMBL" id="CQPA01000024">
    <property type="protein sequence ID" value="CNU49611.1"/>
    <property type="molecule type" value="Genomic_DNA"/>
</dbReference>
<sequence>MNLINKQHIMRFKIGEHSRQIACFFQHRAGRGSEIDAHFIGNDIRQSRFT</sequence>
<dbReference type="Proteomes" id="UP000041314">
    <property type="component" value="Unassembled WGS sequence"/>
</dbReference>
<evidence type="ECO:0000313" key="1">
    <source>
        <dbReference type="EMBL" id="CNU49611.1"/>
    </source>
</evidence>
<proteinExistence type="predicted"/>
<dbReference type="AlphaFoldDB" id="A0A655D944"/>
<reference evidence="1 2" key="1">
    <citation type="submission" date="2015-03" db="EMBL/GenBank/DDBJ databases">
        <authorList>
            <consortium name="Pathogen Informatics"/>
        </authorList>
    </citation>
    <scope>NUCLEOTIDE SEQUENCE [LARGE SCALE GENOMIC DNA]</scope>
    <source>
        <strain evidence="1 2">A1104</strain>
    </source>
</reference>